<dbReference type="PROSITE" id="PS00041">
    <property type="entry name" value="HTH_ARAC_FAMILY_1"/>
    <property type="match status" value="1"/>
</dbReference>
<evidence type="ECO:0000259" key="4">
    <source>
        <dbReference type="PROSITE" id="PS01124"/>
    </source>
</evidence>
<organism evidence="5 6">
    <name type="scientific">Fusibacter ferrireducens</name>
    <dbReference type="NCBI Taxonomy" id="2785058"/>
    <lineage>
        <taxon>Bacteria</taxon>
        <taxon>Bacillati</taxon>
        <taxon>Bacillota</taxon>
        <taxon>Clostridia</taxon>
        <taxon>Eubacteriales</taxon>
        <taxon>Eubacteriales Family XII. Incertae Sedis</taxon>
        <taxon>Fusibacter</taxon>
    </lineage>
</organism>
<dbReference type="SMART" id="SM00871">
    <property type="entry name" value="AraC_E_bind"/>
    <property type="match status" value="1"/>
</dbReference>
<dbReference type="Gene3D" id="1.10.10.60">
    <property type="entry name" value="Homeodomain-like"/>
    <property type="match status" value="2"/>
</dbReference>
<dbReference type="Pfam" id="PF06445">
    <property type="entry name" value="GyrI-like"/>
    <property type="match status" value="1"/>
</dbReference>
<dbReference type="InterPro" id="IPR018062">
    <property type="entry name" value="HTH_AraC-typ_CS"/>
</dbReference>
<evidence type="ECO:0000313" key="5">
    <source>
        <dbReference type="EMBL" id="MBF4695590.1"/>
    </source>
</evidence>
<dbReference type="SMART" id="SM00342">
    <property type="entry name" value="HTH_ARAC"/>
    <property type="match status" value="1"/>
</dbReference>
<dbReference type="PROSITE" id="PS01124">
    <property type="entry name" value="HTH_ARAC_FAMILY_2"/>
    <property type="match status" value="1"/>
</dbReference>
<feature type="domain" description="HTH araC/xylS-type" evidence="4">
    <location>
        <begin position="8"/>
        <end position="106"/>
    </location>
</feature>
<keyword evidence="1" id="KW-0805">Transcription regulation</keyword>
<keyword evidence="2" id="KW-0238">DNA-binding</keyword>
<sequence length="278" mass="31770">MEGLNNINQVIQYIEANLDQKLDLKVAAQKAYLSEYQLSRLFTQLFGISISEYIRRRRLTLAAYEIQNTRIRVLDLALKYGYESADAFSRAFKKLHNVTPTEAKKAGAQVVAFPKLSVAIDIKGESEIHYRIESTHSEIEVIGQSFKISMARATEEIPNIWNVLNRSGQLEILANQRDASVKILGGLLGIYSDEGDLLDGEYRYFIGARKHGEMTHSFKSFCIKSGRWLVFTDISEARRKLFSEWIPTLGYTLDQRPFIECIFGPFSTSKDELWVPIK</sequence>
<dbReference type="Proteomes" id="UP000614200">
    <property type="component" value="Unassembled WGS sequence"/>
</dbReference>
<dbReference type="PANTHER" id="PTHR47504">
    <property type="entry name" value="RIGHT ORIGIN-BINDING PROTEIN"/>
    <property type="match status" value="1"/>
</dbReference>
<proteinExistence type="predicted"/>
<dbReference type="InterPro" id="IPR050959">
    <property type="entry name" value="MarA-like"/>
</dbReference>
<accession>A0ABR9ZYQ0</accession>
<keyword evidence="3" id="KW-0804">Transcription</keyword>
<dbReference type="Pfam" id="PF12833">
    <property type="entry name" value="HTH_18"/>
    <property type="match status" value="1"/>
</dbReference>
<evidence type="ECO:0000313" key="6">
    <source>
        <dbReference type="Proteomes" id="UP000614200"/>
    </source>
</evidence>
<dbReference type="InterPro" id="IPR011256">
    <property type="entry name" value="Reg_factor_effector_dom_sf"/>
</dbReference>
<dbReference type="Gene3D" id="3.20.80.10">
    <property type="entry name" value="Regulatory factor, effector binding domain"/>
    <property type="match status" value="1"/>
</dbReference>
<dbReference type="InterPro" id="IPR020449">
    <property type="entry name" value="Tscrpt_reg_AraC-type_HTH"/>
</dbReference>
<dbReference type="InterPro" id="IPR018060">
    <property type="entry name" value="HTH_AraC"/>
</dbReference>
<keyword evidence="6" id="KW-1185">Reference proteome</keyword>
<dbReference type="SUPFAM" id="SSF46689">
    <property type="entry name" value="Homeodomain-like"/>
    <property type="match status" value="2"/>
</dbReference>
<dbReference type="PRINTS" id="PR00032">
    <property type="entry name" value="HTHARAC"/>
</dbReference>
<evidence type="ECO:0000256" key="1">
    <source>
        <dbReference type="ARBA" id="ARBA00023015"/>
    </source>
</evidence>
<dbReference type="RefSeq" id="WP_194703828.1">
    <property type="nucleotide sequence ID" value="NZ_JADKNH010000017.1"/>
</dbReference>
<dbReference type="InterPro" id="IPR029442">
    <property type="entry name" value="GyrI-like"/>
</dbReference>
<dbReference type="InterPro" id="IPR010499">
    <property type="entry name" value="AraC_E-bd"/>
</dbReference>
<name>A0ABR9ZYQ0_9FIRM</name>
<dbReference type="PANTHER" id="PTHR47504:SF5">
    <property type="entry name" value="RIGHT ORIGIN-BINDING PROTEIN"/>
    <property type="match status" value="1"/>
</dbReference>
<comment type="caution">
    <text evidence="5">The sequence shown here is derived from an EMBL/GenBank/DDBJ whole genome shotgun (WGS) entry which is preliminary data.</text>
</comment>
<evidence type="ECO:0000256" key="3">
    <source>
        <dbReference type="ARBA" id="ARBA00023163"/>
    </source>
</evidence>
<dbReference type="SUPFAM" id="SSF55136">
    <property type="entry name" value="Probable bacterial effector-binding domain"/>
    <property type="match status" value="1"/>
</dbReference>
<dbReference type="EMBL" id="JADKNH010000017">
    <property type="protein sequence ID" value="MBF4695590.1"/>
    <property type="molecule type" value="Genomic_DNA"/>
</dbReference>
<reference evidence="5 6" key="1">
    <citation type="submission" date="2020-11" db="EMBL/GenBank/DDBJ databases">
        <title>Fusibacter basophilias sp. nov.</title>
        <authorList>
            <person name="Qiu D."/>
        </authorList>
    </citation>
    <scope>NUCLEOTIDE SEQUENCE [LARGE SCALE GENOMIC DNA]</scope>
    <source>
        <strain evidence="5 6">Q10-2</strain>
    </source>
</reference>
<evidence type="ECO:0000256" key="2">
    <source>
        <dbReference type="ARBA" id="ARBA00023125"/>
    </source>
</evidence>
<protein>
    <submittedName>
        <fullName evidence="5">AraC family transcriptional regulator</fullName>
    </submittedName>
</protein>
<dbReference type="InterPro" id="IPR009057">
    <property type="entry name" value="Homeodomain-like_sf"/>
</dbReference>
<gene>
    <name evidence="5" type="ORF">ISU02_21050</name>
</gene>